<name>A0ABS7UZ65_9BACI</name>
<dbReference type="Proteomes" id="UP001165287">
    <property type="component" value="Unassembled WGS sequence"/>
</dbReference>
<sequence length="88" mass="10296">MAENITGNKPSDSHQAKITLSQLNPPIFYKPLNEWLDNGTGYFETFWKRLHPHGSHPGLSDEDDSIFRLHLVQISTLEVLRRYDRNYQ</sequence>
<reference evidence="1" key="1">
    <citation type="submission" date="2024-05" db="EMBL/GenBank/DDBJ databases">
        <title>Metabacillus sp. nov., isolated from the rhizosphere soil of tomato plants.</title>
        <authorList>
            <person name="Ma R."/>
        </authorList>
    </citation>
    <scope>NUCLEOTIDE SEQUENCE</scope>
    <source>
        <strain evidence="1">DBTR6</strain>
    </source>
</reference>
<comment type="caution">
    <text evidence="1">The sequence shown here is derived from an EMBL/GenBank/DDBJ whole genome shotgun (WGS) entry which is preliminary data.</text>
</comment>
<dbReference type="RefSeq" id="WP_224142034.1">
    <property type="nucleotide sequence ID" value="NZ_JAIQUM010000129.1"/>
</dbReference>
<proteinExistence type="predicted"/>
<keyword evidence="2" id="KW-1185">Reference proteome</keyword>
<accession>A0ABS7UZ65</accession>
<dbReference type="EMBL" id="JAIQUM010000129">
    <property type="protein sequence ID" value="MBZ5753623.1"/>
    <property type="molecule type" value="Genomic_DNA"/>
</dbReference>
<organism evidence="1 2">
    <name type="scientific">Metabacillus rhizolycopersici</name>
    <dbReference type="NCBI Taxonomy" id="2875709"/>
    <lineage>
        <taxon>Bacteria</taxon>
        <taxon>Bacillati</taxon>
        <taxon>Bacillota</taxon>
        <taxon>Bacilli</taxon>
        <taxon>Bacillales</taxon>
        <taxon>Bacillaceae</taxon>
        <taxon>Metabacillus</taxon>
    </lineage>
</organism>
<gene>
    <name evidence="1" type="ORF">K9V48_26235</name>
</gene>
<evidence type="ECO:0000313" key="1">
    <source>
        <dbReference type="EMBL" id="MBZ5753623.1"/>
    </source>
</evidence>
<evidence type="ECO:0000313" key="2">
    <source>
        <dbReference type="Proteomes" id="UP001165287"/>
    </source>
</evidence>
<protein>
    <submittedName>
        <fullName evidence="1">Uncharacterized protein</fullName>
    </submittedName>
</protein>